<organism evidence="1 2">
    <name type="scientific">Lactococcus garvieae</name>
    <dbReference type="NCBI Taxonomy" id="1363"/>
    <lineage>
        <taxon>Bacteria</taxon>
        <taxon>Bacillati</taxon>
        <taxon>Bacillota</taxon>
        <taxon>Bacilli</taxon>
        <taxon>Lactobacillales</taxon>
        <taxon>Streptococcaceae</taxon>
        <taxon>Lactococcus</taxon>
    </lineage>
</organism>
<evidence type="ECO:0000313" key="1">
    <source>
        <dbReference type="EMBL" id="WEA14097.1"/>
    </source>
</evidence>
<proteinExistence type="predicted"/>
<sequence length="91" mass="10770">MKKYLVSFEHSNETNNQLHVQLRSKLENLSHNSWIQLFPNSVVIKTDVKSIDDLYSELLPEAEQLRLFIAEFVDIKTNEPRANLMLDKYDY</sequence>
<evidence type="ECO:0008006" key="3">
    <source>
        <dbReference type="Google" id="ProtNLM"/>
    </source>
</evidence>
<evidence type="ECO:0000313" key="2">
    <source>
        <dbReference type="Proteomes" id="UP001217324"/>
    </source>
</evidence>
<dbReference type="AlphaFoldDB" id="A0AAX3NBR4"/>
<dbReference type="RefSeq" id="WP_141921148.1">
    <property type="nucleotide sequence ID" value="NZ_CP118627.1"/>
</dbReference>
<dbReference type="Proteomes" id="UP001217324">
    <property type="component" value="Chromosome"/>
</dbReference>
<reference evidence="1" key="1">
    <citation type="submission" date="2023-02" db="EMBL/GenBank/DDBJ databases">
        <title>Comparative genomics and fermentation flavor characterization of five lactic acid bacteria reveal flavor biosynthesis metabolic pathways in fermented muskmelon puree.</title>
        <authorList>
            <person name="Yuan L."/>
            <person name="Li M."/>
            <person name="Xu X."/>
            <person name="Lao F."/>
            <person name="Wu J."/>
        </authorList>
    </citation>
    <scope>NUCLEOTIDE SEQUENCE</scope>
    <source>
        <strain evidence="1">Pa-2</strain>
    </source>
</reference>
<gene>
    <name evidence="1" type="ORF">PWF74_01030</name>
</gene>
<protein>
    <recommendedName>
        <fullName evidence="3">DUF4286 family protein</fullName>
    </recommendedName>
</protein>
<accession>A0AAX3NBR4</accession>
<dbReference type="EMBL" id="CP118627">
    <property type="protein sequence ID" value="WEA14097.1"/>
    <property type="molecule type" value="Genomic_DNA"/>
</dbReference>
<name>A0AAX3NBR4_9LACT</name>